<gene>
    <name evidence="1" type="ORF">C7383_115108</name>
</gene>
<dbReference type="Proteomes" id="UP000245412">
    <property type="component" value="Unassembled WGS sequence"/>
</dbReference>
<proteinExistence type="predicted"/>
<keyword evidence="2" id="KW-1185">Reference proteome</keyword>
<reference evidence="1 2" key="1">
    <citation type="submission" date="2018-05" db="EMBL/GenBank/DDBJ databases">
        <authorList>
            <person name="Goeker M."/>
            <person name="Huntemann M."/>
            <person name="Clum A."/>
            <person name="Pillay M."/>
            <person name="Palaniappan K."/>
            <person name="Varghese N."/>
            <person name="Mikhailova N."/>
            <person name="Stamatis D."/>
            <person name="Reddy T."/>
            <person name="Daum C."/>
            <person name="Shapiro N."/>
            <person name="Ivanova N."/>
            <person name="Kyrpides N."/>
            <person name="Woyke T."/>
        </authorList>
    </citation>
    <scope>NUCLEOTIDE SEQUENCE [LARGE SCALE GENOMIC DNA]</scope>
    <source>
        <strain evidence="1 2">DSM 26524</strain>
    </source>
</reference>
<organism evidence="1 2">
    <name type="scientific">Murimonas intestini</name>
    <dbReference type="NCBI Taxonomy" id="1337051"/>
    <lineage>
        <taxon>Bacteria</taxon>
        <taxon>Bacillati</taxon>
        <taxon>Bacillota</taxon>
        <taxon>Clostridia</taxon>
        <taxon>Lachnospirales</taxon>
        <taxon>Lachnospiraceae</taxon>
        <taxon>Murimonas</taxon>
    </lineage>
</organism>
<sequence>MKTFKHYGIDVTRQIIETEFYKTLVKNNIPYTEPACSPDLNLYVYSVDGVNKYAVVKPLSIPDDYAEVVYITTSIPEDLDFNMLVQDVESQNNGEEPMQPKTKLKLVLDTILFQIDNEVKAFAAKADLLPDEEIISQTVIALSAYGYDRHKLMHSAHSDINADFYAKLLDAI</sequence>
<evidence type="ECO:0000313" key="2">
    <source>
        <dbReference type="Proteomes" id="UP000245412"/>
    </source>
</evidence>
<protein>
    <submittedName>
        <fullName evidence="1">Uncharacterized protein</fullName>
    </submittedName>
</protein>
<dbReference type="EMBL" id="QGGY01000015">
    <property type="protein sequence ID" value="PWJ72952.1"/>
    <property type="molecule type" value="Genomic_DNA"/>
</dbReference>
<accession>A0AB73SZR3</accession>
<evidence type="ECO:0000313" key="1">
    <source>
        <dbReference type="EMBL" id="PWJ72952.1"/>
    </source>
</evidence>
<name>A0AB73SZR3_9FIRM</name>
<comment type="caution">
    <text evidence="1">The sequence shown here is derived from an EMBL/GenBank/DDBJ whole genome shotgun (WGS) entry which is preliminary data.</text>
</comment>
<dbReference type="RefSeq" id="WP_109748115.1">
    <property type="nucleotide sequence ID" value="NZ_JANKBI010000015.1"/>
</dbReference>
<dbReference type="AlphaFoldDB" id="A0AB73SZR3"/>